<name>A0A8H7TGY3_9HELO</name>
<evidence type="ECO:0000313" key="6">
    <source>
        <dbReference type="EMBL" id="KAG4421455.1"/>
    </source>
</evidence>
<dbReference type="InterPro" id="IPR017853">
    <property type="entry name" value="GH"/>
</dbReference>
<dbReference type="GO" id="GO:0030246">
    <property type="term" value="F:carbohydrate binding"/>
    <property type="evidence" value="ECO:0007669"/>
    <property type="project" value="InterPro"/>
</dbReference>
<evidence type="ECO:0000256" key="2">
    <source>
        <dbReference type="ARBA" id="ARBA00007806"/>
    </source>
</evidence>
<comment type="catalytic activity">
    <reaction evidence="1">
        <text>Hydrolysis of terminal, non-reducing (1-&gt;4)-linked alpha-D-glucose residues with release of alpha-D-glucose.</text>
        <dbReference type="EC" id="3.2.1.20"/>
    </reaction>
</comment>
<dbReference type="OrthoDB" id="10070917at2759"/>
<dbReference type="SUPFAM" id="SSF74650">
    <property type="entry name" value="Galactose mutarotase-like"/>
    <property type="match status" value="1"/>
</dbReference>
<dbReference type="InterPro" id="IPR048395">
    <property type="entry name" value="Glyco_hydro_31_C"/>
</dbReference>
<reference evidence="6" key="1">
    <citation type="submission" date="2021-02" db="EMBL/GenBank/DDBJ databases">
        <title>Genome sequence Cadophora malorum strain M34.</title>
        <authorList>
            <person name="Stefanovic E."/>
            <person name="Vu D."/>
            <person name="Scully C."/>
            <person name="Dijksterhuis J."/>
            <person name="Roader J."/>
            <person name="Houbraken J."/>
        </authorList>
    </citation>
    <scope>NUCLEOTIDE SEQUENCE</scope>
    <source>
        <strain evidence="6">M34</strain>
    </source>
</reference>
<keyword evidence="7" id="KW-1185">Reference proteome</keyword>
<sequence length="1152" mass="132303">MAYLSQSDVPNGYSAFEKSDILVNVSKIEPTTEEVEIASSVSSMEELRLETSYAEISEAINNPAKDPYTFIKAEEFFEDKTSFHRPFKVTEYVRTDGTFDEVVTSGAVFRFNDQTLLLVQFIRPKVWRFRFDANVRNPSEFKDFNSRTIICDTLTKLRNTLDDHEDIHWRTKVVELDHSYCIESIQYPTANDKAADRNGSSIIRLYIEKDPFRMVAIRPVAFQNCPDSEWYAKVRAAQGHEPPASIDRIIWKTIKKPLRWKKFGDTTSTMLTVVKPGSSKYIGFGEQGGKSLLKKSTFMNYFDYDNMLYNGVYGKGPLDEREPLYHSEPFWIELNTHQSMQSKVATFIDNYSQICIDFGKSNSRKIRTGTRFGSLQYFVIAGDDVPDVIHLYTSMIGRPHLKPRYILGHHQGCYGYDTQDKVLAVAEKYRDRQFPLDGIHIDVDLQDGYRTFTTSPTNFPQAKAMFTQLRSLGIKCSTNITPVIKNEDTSRDDYNTLQEGLRKGFFVMDNRKVVDLPAKAEDVRYVYYVNGQRVRLNPNDKSRMDWENNTNYIGDYADKGYQFQDLYNSGKEYHGGVAYGQNLGTPGYYPDLNRTEVRRWWGEQYSDLFDKGLEFVWQDMTSPCVNIAYGDMKGFPFRLLMNCDGWSQDLDSIKTKKTAIELWSLFSYNLHKATYKGLNSLPHRKGKRNFIIGRGSFAGMHRYAGLWTGDNASTWDFFRISVAQVLSSGLSGVSITGADVGGFMPNEDSITHQKDRYCDPELLIRWYCAYFMLPWFRNHYHGKIDAGMKWFQEPFAYTEHFEKNKDLLRSEEWLYTSVEPVCRYYVELRYTLLQLLYDTMFENQVNGLPIARTLIITDTLDESLFTDASQFLSNQYMIRQDLLICPIMDPQVDQNGSSNSADRNVGEREIYLPQPNKWYDFNLRLLKNGSLGVPLNSSRDGGITITWDGSIRSNEDHIPFITPMFIRAGGIIPQIPVRQYVSDIDRPGEIIPITIHIYPGRSNSYSMFLDDGVSRDSAPQESLANAAASTGQIVNIALDDLEGKSVFREVEIAQIWSPSVKDKTTTGKKLNGHRQITIRTKHDGIDVEKLKNLFGDQYRVVLWHSKGVDLDSVSVIAGDLHSEVDRPARATVVTVPMYEAQETRIHCRFDYK</sequence>
<proteinExistence type="inferred from homology"/>
<evidence type="ECO:0000259" key="4">
    <source>
        <dbReference type="Pfam" id="PF01055"/>
    </source>
</evidence>
<evidence type="ECO:0000313" key="7">
    <source>
        <dbReference type="Proteomes" id="UP000664132"/>
    </source>
</evidence>
<dbReference type="Gene3D" id="2.60.40.1760">
    <property type="entry name" value="glycosyl hydrolase (family 31)"/>
    <property type="match status" value="1"/>
</dbReference>
<dbReference type="PANTHER" id="PTHR22762">
    <property type="entry name" value="ALPHA-GLUCOSIDASE"/>
    <property type="match status" value="1"/>
</dbReference>
<dbReference type="Pfam" id="PF21365">
    <property type="entry name" value="Glyco_hydro_31_3rd"/>
    <property type="match status" value="1"/>
</dbReference>
<feature type="domain" description="Glycosyl hydrolase family 31 C-terminal" evidence="5">
    <location>
        <begin position="847"/>
        <end position="972"/>
    </location>
</feature>
<dbReference type="Pfam" id="PF01055">
    <property type="entry name" value="Glyco_hydro_31_2nd"/>
    <property type="match status" value="1"/>
</dbReference>
<dbReference type="EMBL" id="JAFJYH010000065">
    <property type="protein sequence ID" value="KAG4421455.1"/>
    <property type="molecule type" value="Genomic_DNA"/>
</dbReference>
<protein>
    <recommendedName>
        <fullName evidence="3">alpha-glucosidase</fullName>
        <ecNumber evidence="3">3.2.1.20</ecNumber>
    </recommendedName>
</protein>
<dbReference type="Proteomes" id="UP000664132">
    <property type="component" value="Unassembled WGS sequence"/>
</dbReference>
<dbReference type="Gene3D" id="2.60.40.1180">
    <property type="entry name" value="Golgi alpha-mannosidase II"/>
    <property type="match status" value="2"/>
</dbReference>
<comment type="caution">
    <text evidence="6">The sequence shown here is derived from an EMBL/GenBank/DDBJ whole genome shotgun (WGS) entry which is preliminary data.</text>
</comment>
<evidence type="ECO:0000259" key="5">
    <source>
        <dbReference type="Pfam" id="PF21365"/>
    </source>
</evidence>
<evidence type="ECO:0000256" key="1">
    <source>
        <dbReference type="ARBA" id="ARBA00001657"/>
    </source>
</evidence>
<dbReference type="GO" id="GO:0004558">
    <property type="term" value="F:alpha-1,4-glucosidase activity"/>
    <property type="evidence" value="ECO:0007669"/>
    <property type="project" value="UniProtKB-EC"/>
</dbReference>
<dbReference type="EC" id="3.2.1.20" evidence="3"/>
<dbReference type="InterPro" id="IPR011013">
    <property type="entry name" value="Gal_mutarotase_sf_dom"/>
</dbReference>
<dbReference type="GO" id="GO:0005975">
    <property type="term" value="P:carbohydrate metabolic process"/>
    <property type="evidence" value="ECO:0007669"/>
    <property type="project" value="InterPro"/>
</dbReference>
<dbReference type="CDD" id="cd14752">
    <property type="entry name" value="GH31_N"/>
    <property type="match status" value="1"/>
</dbReference>
<dbReference type="SUPFAM" id="SSF51445">
    <property type="entry name" value="(Trans)glycosidases"/>
    <property type="match status" value="1"/>
</dbReference>
<dbReference type="AlphaFoldDB" id="A0A8H7TGY3"/>
<comment type="similarity">
    <text evidence="2">Belongs to the glycosyl hydrolase 31 family.</text>
</comment>
<dbReference type="InterPro" id="IPR013780">
    <property type="entry name" value="Glyco_hydro_b"/>
</dbReference>
<dbReference type="PANTHER" id="PTHR22762:SF120">
    <property type="entry name" value="HETEROGLYCAN GLUCOSIDASE 1"/>
    <property type="match status" value="1"/>
</dbReference>
<dbReference type="InterPro" id="IPR000322">
    <property type="entry name" value="Glyco_hydro_31_TIM"/>
</dbReference>
<evidence type="ECO:0000256" key="3">
    <source>
        <dbReference type="ARBA" id="ARBA00012741"/>
    </source>
</evidence>
<dbReference type="Gene3D" id="3.20.20.80">
    <property type="entry name" value="Glycosidases"/>
    <property type="match status" value="1"/>
</dbReference>
<gene>
    <name evidence="6" type="ORF">IFR04_005405</name>
</gene>
<organism evidence="6 7">
    <name type="scientific">Cadophora malorum</name>
    <dbReference type="NCBI Taxonomy" id="108018"/>
    <lineage>
        <taxon>Eukaryota</taxon>
        <taxon>Fungi</taxon>
        <taxon>Dikarya</taxon>
        <taxon>Ascomycota</taxon>
        <taxon>Pezizomycotina</taxon>
        <taxon>Leotiomycetes</taxon>
        <taxon>Helotiales</taxon>
        <taxon>Ploettnerulaceae</taxon>
        <taxon>Cadophora</taxon>
    </lineage>
</organism>
<feature type="domain" description="Glycoside hydrolase family 31 TIM barrel" evidence="4">
    <location>
        <begin position="399"/>
        <end position="838"/>
    </location>
</feature>
<accession>A0A8H7TGY3</accession>